<dbReference type="Proteomes" id="UP000593571">
    <property type="component" value="Unassembled WGS sequence"/>
</dbReference>
<comment type="caution">
    <text evidence="2">The sequence shown here is derived from an EMBL/GenBank/DDBJ whole genome shotgun (WGS) entry which is preliminary data.</text>
</comment>
<reference evidence="2 3" key="1">
    <citation type="journal article" date="2020" name="Nature">
        <title>Six reference-quality genomes reveal evolution of bat adaptations.</title>
        <authorList>
            <person name="Jebb D."/>
            <person name="Huang Z."/>
            <person name="Pippel M."/>
            <person name="Hughes G.M."/>
            <person name="Lavrichenko K."/>
            <person name="Devanna P."/>
            <person name="Winkler S."/>
            <person name="Jermiin L.S."/>
            <person name="Skirmuntt E.C."/>
            <person name="Katzourakis A."/>
            <person name="Burkitt-Gray L."/>
            <person name="Ray D.A."/>
            <person name="Sullivan K.A.M."/>
            <person name="Roscito J.G."/>
            <person name="Kirilenko B.M."/>
            <person name="Davalos L.M."/>
            <person name="Corthals A.P."/>
            <person name="Power M.L."/>
            <person name="Jones G."/>
            <person name="Ransome R.D."/>
            <person name="Dechmann D.K.N."/>
            <person name="Locatelli A.G."/>
            <person name="Puechmaille S.J."/>
            <person name="Fedrigo O."/>
            <person name="Jarvis E.D."/>
            <person name="Hiller M."/>
            <person name="Vernes S.C."/>
            <person name="Myers E.W."/>
            <person name="Teeling E.C."/>
        </authorList>
    </citation>
    <scope>NUCLEOTIDE SEQUENCE [LARGE SCALE GENOMIC DNA]</scope>
    <source>
        <strain evidence="2">MRouAeg1</strain>
        <tissue evidence="2">Muscle</tissue>
    </source>
</reference>
<organism evidence="2 3">
    <name type="scientific">Rousettus aegyptiacus</name>
    <name type="common">Egyptian fruit bat</name>
    <name type="synonym">Pteropus aegyptiacus</name>
    <dbReference type="NCBI Taxonomy" id="9407"/>
    <lineage>
        <taxon>Eukaryota</taxon>
        <taxon>Metazoa</taxon>
        <taxon>Chordata</taxon>
        <taxon>Craniata</taxon>
        <taxon>Vertebrata</taxon>
        <taxon>Euteleostomi</taxon>
        <taxon>Mammalia</taxon>
        <taxon>Eutheria</taxon>
        <taxon>Laurasiatheria</taxon>
        <taxon>Chiroptera</taxon>
        <taxon>Yinpterochiroptera</taxon>
        <taxon>Pteropodoidea</taxon>
        <taxon>Pteropodidae</taxon>
        <taxon>Rousettinae</taxon>
        <taxon>Rousettus</taxon>
    </lineage>
</organism>
<feature type="region of interest" description="Disordered" evidence="1">
    <location>
        <begin position="26"/>
        <end position="71"/>
    </location>
</feature>
<sequence length="129" mass="14317">MIWARSWPPAYWPFYTPTNSPANTWSRHCVGPGQTHEQIHHKRSEGHEASERNEKREAERAERRGPTGASVAIPGLARLWLNPRWGEKPGKVNDSTCKGPEAAPGVLEGQVGQETHVAGGEHVKGRGRR</sequence>
<dbReference type="AlphaFoldDB" id="A0A7J8BRZ5"/>
<feature type="region of interest" description="Disordered" evidence="1">
    <location>
        <begin position="83"/>
        <end position="129"/>
    </location>
</feature>
<evidence type="ECO:0000313" key="3">
    <source>
        <dbReference type="Proteomes" id="UP000593571"/>
    </source>
</evidence>
<protein>
    <submittedName>
        <fullName evidence="2">Uncharacterized protein</fullName>
    </submittedName>
</protein>
<evidence type="ECO:0000256" key="1">
    <source>
        <dbReference type="SAM" id="MobiDB-lite"/>
    </source>
</evidence>
<gene>
    <name evidence="2" type="ORF">HJG63_009648</name>
</gene>
<keyword evidence="3" id="KW-1185">Reference proteome</keyword>
<feature type="compositionally biased region" description="Basic and acidic residues" evidence="1">
    <location>
        <begin position="45"/>
        <end position="65"/>
    </location>
</feature>
<evidence type="ECO:0000313" key="2">
    <source>
        <dbReference type="EMBL" id="KAF6401597.1"/>
    </source>
</evidence>
<proteinExistence type="predicted"/>
<name>A0A7J8BRZ5_ROUAE</name>
<dbReference type="EMBL" id="JACASE010000016">
    <property type="protein sequence ID" value="KAF6401597.1"/>
    <property type="molecule type" value="Genomic_DNA"/>
</dbReference>
<feature type="compositionally biased region" description="Basic and acidic residues" evidence="1">
    <location>
        <begin position="119"/>
        <end position="129"/>
    </location>
</feature>
<accession>A0A7J8BRZ5</accession>